<dbReference type="InterPro" id="IPR015943">
    <property type="entry name" value="WD40/YVTN_repeat-like_dom_sf"/>
</dbReference>
<dbReference type="PROSITE" id="PS50294">
    <property type="entry name" value="WD_REPEATS_REGION"/>
    <property type="match status" value="7"/>
</dbReference>
<dbReference type="InterPro" id="IPR020472">
    <property type="entry name" value="WD40_PAC1"/>
</dbReference>
<organism evidence="7 8">
    <name type="scientific">Bodo saltans</name>
    <name type="common">Flagellated protozoan</name>
    <dbReference type="NCBI Taxonomy" id="75058"/>
    <lineage>
        <taxon>Eukaryota</taxon>
        <taxon>Discoba</taxon>
        <taxon>Euglenozoa</taxon>
        <taxon>Kinetoplastea</taxon>
        <taxon>Metakinetoplastina</taxon>
        <taxon>Eubodonida</taxon>
        <taxon>Bodonidae</taxon>
        <taxon>Bodo</taxon>
    </lineage>
</organism>
<dbReference type="OMA" id="DYELILW"/>
<keyword evidence="8" id="KW-1185">Reference proteome</keyword>
<name>A0A0S4JTE0_BODSA</name>
<evidence type="ECO:0000256" key="1">
    <source>
        <dbReference type="ARBA" id="ARBA00022574"/>
    </source>
</evidence>
<evidence type="ECO:0000313" key="8">
    <source>
        <dbReference type="Proteomes" id="UP000051952"/>
    </source>
</evidence>
<dbReference type="InterPro" id="IPR001680">
    <property type="entry name" value="WD40_rpt"/>
</dbReference>
<feature type="repeat" description="WD" evidence="5">
    <location>
        <begin position="553"/>
        <end position="594"/>
    </location>
</feature>
<dbReference type="GO" id="GO:0005840">
    <property type="term" value="C:ribosome"/>
    <property type="evidence" value="ECO:0007669"/>
    <property type="project" value="UniProtKB-KW"/>
</dbReference>
<keyword evidence="1 5" id="KW-0853">WD repeat</keyword>
<dbReference type="PROSITE" id="PS50082">
    <property type="entry name" value="WD_REPEATS_2"/>
    <property type="match status" value="7"/>
</dbReference>
<feature type="region of interest" description="Disordered" evidence="6">
    <location>
        <begin position="87"/>
        <end position="106"/>
    </location>
</feature>
<dbReference type="OrthoDB" id="674604at2759"/>
<dbReference type="EMBL" id="CYKH01002201">
    <property type="protein sequence ID" value="CUG93854.1"/>
    <property type="molecule type" value="Genomic_DNA"/>
</dbReference>
<proteinExistence type="predicted"/>
<dbReference type="CDD" id="cd00200">
    <property type="entry name" value="WD40"/>
    <property type="match status" value="1"/>
</dbReference>
<feature type="repeat" description="WD" evidence="5">
    <location>
        <begin position="469"/>
        <end position="510"/>
    </location>
</feature>
<dbReference type="Pfam" id="PF00400">
    <property type="entry name" value="WD40"/>
    <property type="match status" value="7"/>
</dbReference>
<feature type="repeat" description="WD" evidence="5">
    <location>
        <begin position="639"/>
        <end position="680"/>
    </location>
</feature>
<feature type="compositionally biased region" description="Low complexity" evidence="6">
    <location>
        <begin position="310"/>
        <end position="331"/>
    </location>
</feature>
<dbReference type="GO" id="GO:1990234">
    <property type="term" value="C:transferase complex"/>
    <property type="evidence" value="ECO:0007669"/>
    <property type="project" value="UniProtKB-ARBA"/>
</dbReference>
<dbReference type="InterPro" id="IPR036322">
    <property type="entry name" value="WD40_repeat_dom_sf"/>
</dbReference>
<dbReference type="VEuPathDB" id="TriTrypDB:BSAL_45325"/>
<dbReference type="SUPFAM" id="SSF50978">
    <property type="entry name" value="WD40 repeat-like"/>
    <property type="match status" value="1"/>
</dbReference>
<feature type="region of interest" description="Disordered" evidence="6">
    <location>
        <begin position="293"/>
        <end position="333"/>
    </location>
</feature>
<feature type="repeat" description="WD" evidence="5">
    <location>
        <begin position="511"/>
        <end position="552"/>
    </location>
</feature>
<dbReference type="PANTHER" id="PTHR22847">
    <property type="entry name" value="WD40 REPEAT PROTEIN"/>
    <property type="match status" value="1"/>
</dbReference>
<evidence type="ECO:0000256" key="6">
    <source>
        <dbReference type="SAM" id="MobiDB-lite"/>
    </source>
</evidence>
<reference evidence="8" key="1">
    <citation type="submission" date="2015-09" db="EMBL/GenBank/DDBJ databases">
        <authorList>
            <consortium name="Pathogen Informatics"/>
        </authorList>
    </citation>
    <scope>NUCLEOTIDE SEQUENCE [LARGE SCALE GENOMIC DNA]</scope>
    <source>
        <strain evidence="8">Lake Konstanz</strain>
    </source>
</reference>
<feature type="repeat" description="WD" evidence="5">
    <location>
        <begin position="595"/>
        <end position="638"/>
    </location>
</feature>
<dbReference type="SMART" id="SM00320">
    <property type="entry name" value="WD40"/>
    <property type="match status" value="7"/>
</dbReference>
<evidence type="ECO:0000256" key="4">
    <source>
        <dbReference type="ARBA" id="ARBA00023274"/>
    </source>
</evidence>
<dbReference type="PANTHER" id="PTHR22847:SF637">
    <property type="entry name" value="WD REPEAT DOMAIN 5B"/>
    <property type="match status" value="1"/>
</dbReference>
<feature type="compositionally biased region" description="Low complexity" evidence="6">
    <location>
        <begin position="231"/>
        <end position="240"/>
    </location>
</feature>
<dbReference type="Gene3D" id="2.130.10.10">
    <property type="entry name" value="YVTN repeat-like/Quinoprotein amine dehydrogenase"/>
    <property type="match status" value="2"/>
</dbReference>
<evidence type="ECO:0000313" key="7">
    <source>
        <dbReference type="EMBL" id="CUG93854.1"/>
    </source>
</evidence>
<dbReference type="PROSITE" id="PS00678">
    <property type="entry name" value="WD_REPEATS_1"/>
    <property type="match status" value="5"/>
</dbReference>
<feature type="region of interest" description="Disordered" evidence="6">
    <location>
        <begin position="205"/>
        <end position="250"/>
    </location>
</feature>
<keyword evidence="2" id="KW-0677">Repeat</keyword>
<protein>
    <submittedName>
        <fullName evidence="7">WD40 repeat-containing protein, putative</fullName>
    </submittedName>
</protein>
<dbReference type="Proteomes" id="UP000051952">
    <property type="component" value="Unassembled WGS sequence"/>
</dbReference>
<dbReference type="InterPro" id="IPR019775">
    <property type="entry name" value="WD40_repeat_CS"/>
</dbReference>
<dbReference type="GO" id="GO:1990904">
    <property type="term" value="C:ribonucleoprotein complex"/>
    <property type="evidence" value="ECO:0007669"/>
    <property type="project" value="UniProtKB-KW"/>
</dbReference>
<evidence type="ECO:0000256" key="5">
    <source>
        <dbReference type="PROSITE-ProRule" id="PRU00221"/>
    </source>
</evidence>
<sequence length="759" mass="82654">MSEQKEKLRFKIEGRSIVYEGLRSARKKDLMDILAKMAVADAIVVPTVRENLPEIEGSDADILASFEEAKRLRRERRSRASVVALEPEAAAPAAQTAPAPVPTASVSQTTSSSAPVAVAPAAAAAVAEVVEQKQRLTLTFRGKQFAYDGLPSKRESALLELIMKQGTLASDVVVATYRENIPETKNSDVQILALLEEARKAKAAKEEAKRAARHQQVSQETSAALHHHASSSHLTTSTSAPPQVVHHQQTPSAIDEIYAMSSKEKDVINEFINSVLSSGTPAAAVNAAKNVKATTVHEDPTPSTPPPAQRPQSSNDLLASQSQASASNFDSGPKITVYCQEEGTTTQRIIYPQRNISFEDFAAMVEKKIGHKTVLSFFEGEDKVEIDDGEVLQMFFDSLSDGRKLRLICSLPETRRVVADDKLTEFATPAAAAAPAQGATGIVAAPPPVQRVTKFCSSGVVSIEETRTFTGHSAAVYCCAFSPTGDKFCTASRDRSVRVWNTATGTCTTMRGGHNGFVLSCDFSPNGTYIVSSADDCSIKVWNVSTGAKTLSLKGHDDKVYCVQYNATGAYIVSGSCDRTVRVWNADSGTRQATLKGHDLAVFSCCFSNTDAGRFVASGSDDRLVKIWDWREGREVKNFIGHTGTVWSVQFSHTDKFIVSASMDHEIKLWDVASTSCVRTMTGHMTPIHHAIFTTDDKYLISCARDWMVMVWEVATGKKLETIQGHRNTVYHLAMCKDQLLTSSLDDSIKLWNFKDIVE</sequence>
<keyword evidence="4" id="KW-0687">Ribonucleoprotein</keyword>
<gene>
    <name evidence="7" type="ORF">BSAL_45325</name>
</gene>
<evidence type="ECO:0000256" key="2">
    <source>
        <dbReference type="ARBA" id="ARBA00022737"/>
    </source>
</evidence>
<accession>A0A0S4JTE0</accession>
<keyword evidence="3" id="KW-0689">Ribosomal protein</keyword>
<dbReference type="PRINTS" id="PR00320">
    <property type="entry name" value="GPROTEINBRPT"/>
</dbReference>
<evidence type="ECO:0000256" key="3">
    <source>
        <dbReference type="ARBA" id="ARBA00022980"/>
    </source>
</evidence>
<feature type="repeat" description="WD" evidence="5">
    <location>
        <begin position="723"/>
        <end position="759"/>
    </location>
</feature>
<dbReference type="AlphaFoldDB" id="A0A0S4JTE0"/>
<feature type="repeat" description="WD" evidence="5">
    <location>
        <begin position="681"/>
        <end position="722"/>
    </location>
</feature>